<protein>
    <submittedName>
        <fullName evidence="2">LPS export ABC transporter periplasmic protein LptC</fullName>
    </submittedName>
</protein>
<evidence type="ECO:0000256" key="1">
    <source>
        <dbReference type="SAM" id="Phobius"/>
    </source>
</evidence>
<dbReference type="EMBL" id="JBFBVU010000024">
    <property type="protein sequence ID" value="MEV8468240.1"/>
    <property type="molecule type" value="Genomic_DNA"/>
</dbReference>
<feature type="transmembrane region" description="Helical" evidence="1">
    <location>
        <begin position="12"/>
        <end position="34"/>
    </location>
</feature>
<gene>
    <name evidence="2" type="primary">lptC</name>
    <name evidence="2" type="ORF">AB0T83_15805</name>
</gene>
<dbReference type="InterPro" id="IPR010664">
    <property type="entry name" value="LipoPS_assembly_LptC-rel"/>
</dbReference>
<keyword evidence="1" id="KW-1133">Transmembrane helix</keyword>
<sequence length="200" mass="21799">MSTHGNTYSRLVVAAKILLPLGAIGLMSTLFLLARTPPEGEALRFADDSVSELADQQRLGSPVHASVTADGAEVKITAKALLPDEDLPRVTHGTDLFAELLTQDAQTYEITSRTGVMDDINMVSRLTEDVLILTSDGYRIRTDALELRSDLTYMRTLTPISADGPLGTLDAGRMEVFTDPEDDTRTRMLFTGGVRLVYIP</sequence>
<dbReference type="Pfam" id="PF06835">
    <property type="entry name" value="LptC"/>
    <property type="match status" value="1"/>
</dbReference>
<evidence type="ECO:0000313" key="3">
    <source>
        <dbReference type="Proteomes" id="UP001553161"/>
    </source>
</evidence>
<keyword evidence="3" id="KW-1185">Reference proteome</keyword>
<organism evidence="2 3">
    <name type="scientific">Meridianimarinicoccus marinus</name>
    <dbReference type="NCBI Taxonomy" id="3231483"/>
    <lineage>
        <taxon>Bacteria</taxon>
        <taxon>Pseudomonadati</taxon>
        <taxon>Pseudomonadota</taxon>
        <taxon>Alphaproteobacteria</taxon>
        <taxon>Rhodobacterales</taxon>
        <taxon>Paracoccaceae</taxon>
        <taxon>Meridianimarinicoccus</taxon>
    </lineage>
</organism>
<keyword evidence="1" id="KW-0812">Transmembrane</keyword>
<proteinExistence type="predicted"/>
<dbReference type="Proteomes" id="UP001553161">
    <property type="component" value="Unassembled WGS sequence"/>
</dbReference>
<evidence type="ECO:0000313" key="2">
    <source>
        <dbReference type="EMBL" id="MEV8468240.1"/>
    </source>
</evidence>
<comment type="caution">
    <text evidence="2">The sequence shown here is derived from an EMBL/GenBank/DDBJ whole genome shotgun (WGS) entry which is preliminary data.</text>
</comment>
<keyword evidence="1" id="KW-0472">Membrane</keyword>
<reference evidence="2 3" key="1">
    <citation type="submission" date="2024-07" db="EMBL/GenBank/DDBJ databases">
        <authorList>
            <person name="Kang M."/>
        </authorList>
    </citation>
    <scope>NUCLEOTIDE SEQUENCE [LARGE SCALE GENOMIC DNA]</scope>
    <source>
        <strain evidence="2 3">DFM31</strain>
    </source>
</reference>
<dbReference type="RefSeq" id="WP_366194192.1">
    <property type="nucleotide sequence ID" value="NZ_JBFBVU010000024.1"/>
</dbReference>
<name>A0ABV3LAX0_9RHOB</name>
<accession>A0ABV3LAX0</accession>